<sequence length="346" mass="39809">MGNQDQFLLDSGFWGWLYKLLTPIEWLMTQIMAVFHKFMVMLGMHPIGFSWVLSIIFLVLVVQACVFPLFYKSIKGMRKMQAQMQVLQPKLMRIQNKYKGKNDPASKEAMQRETMKLYQDTGANPMGGCTSMLPMFVQGPVFMCMFYMLSAIPYIARGKRAALGAFDVETAKEFTSTTVFGVNVADNFTTAAASGKVVIGIFVALMCFCLWLMQYNSMKRNMPQNNAQNKQAETMQKMMLWIFPIMYIFSGVAMPFAVLVYWLTNNVCNLLRSVWQIYAFPTPGSPAAEAKEHRDHKRENERRARAGEPSIEEEELQKAKAEAERKLTQGYQREQPHRKRKNKKKK</sequence>
<dbReference type="PANTHER" id="PTHR12428">
    <property type="entry name" value="OXA1"/>
    <property type="match status" value="1"/>
</dbReference>
<comment type="caution">
    <text evidence="20">The sequence shown here is derived from an EMBL/GenBank/DDBJ whole genome shotgun (WGS) entry which is preliminary data.</text>
</comment>
<keyword evidence="9 18" id="KW-0472">Membrane</keyword>
<name>A0A7Y0EV58_9BIFI</name>
<evidence type="ECO:0000256" key="9">
    <source>
        <dbReference type="ARBA" id="ARBA00023136"/>
    </source>
</evidence>
<evidence type="ECO:0000256" key="11">
    <source>
        <dbReference type="ARBA" id="ARBA00025034"/>
    </source>
</evidence>
<dbReference type="GO" id="GO:0005886">
    <property type="term" value="C:plasma membrane"/>
    <property type="evidence" value="ECO:0007669"/>
    <property type="project" value="UniProtKB-SubCell"/>
</dbReference>
<evidence type="ECO:0000256" key="16">
    <source>
        <dbReference type="RuleBase" id="RU003945"/>
    </source>
</evidence>
<evidence type="ECO:0000256" key="18">
    <source>
        <dbReference type="SAM" id="Phobius"/>
    </source>
</evidence>
<dbReference type="CDD" id="cd20070">
    <property type="entry name" value="5TM_YidC_Alb3"/>
    <property type="match status" value="1"/>
</dbReference>
<protein>
    <recommendedName>
        <fullName evidence="3">Membrane protein insertase YidC</fullName>
    </recommendedName>
    <alternativeName>
        <fullName evidence="15">Foldase YidC</fullName>
    </alternativeName>
    <alternativeName>
        <fullName evidence="14">Membrane integrase YidC</fullName>
    </alternativeName>
    <alternativeName>
        <fullName evidence="13">Membrane protein YidC</fullName>
    </alternativeName>
</protein>
<feature type="transmembrane region" description="Helical" evidence="18">
    <location>
        <begin position="238"/>
        <end position="263"/>
    </location>
</feature>
<evidence type="ECO:0000256" key="14">
    <source>
        <dbReference type="ARBA" id="ARBA00033245"/>
    </source>
</evidence>
<dbReference type="NCBIfam" id="TIGR03592">
    <property type="entry name" value="yidC_oxa1_cterm"/>
    <property type="match status" value="1"/>
</dbReference>
<keyword evidence="8 18" id="KW-1133">Transmembrane helix</keyword>
<accession>A0A7Y0EV58</accession>
<evidence type="ECO:0000256" key="13">
    <source>
        <dbReference type="ARBA" id="ARBA00031538"/>
    </source>
</evidence>
<gene>
    <name evidence="20" type="ORF">G1C98_1750</name>
</gene>
<feature type="compositionally biased region" description="Basic and acidic residues" evidence="17">
    <location>
        <begin position="289"/>
        <end position="306"/>
    </location>
</feature>
<feature type="transmembrane region" description="Helical" evidence="18">
    <location>
        <begin position="135"/>
        <end position="156"/>
    </location>
</feature>
<evidence type="ECO:0000256" key="2">
    <source>
        <dbReference type="ARBA" id="ARBA00010527"/>
    </source>
</evidence>
<dbReference type="InterPro" id="IPR047196">
    <property type="entry name" value="YidC_ALB_C"/>
</dbReference>
<evidence type="ECO:0000313" key="20">
    <source>
        <dbReference type="EMBL" id="NMM97012.1"/>
    </source>
</evidence>
<dbReference type="InterPro" id="IPR001708">
    <property type="entry name" value="YidC/ALB3/OXA1/COX18"/>
</dbReference>
<dbReference type="Pfam" id="PF02096">
    <property type="entry name" value="60KD_IMP"/>
    <property type="match status" value="1"/>
</dbReference>
<feature type="transmembrane region" description="Helical" evidence="18">
    <location>
        <begin position="197"/>
        <end position="217"/>
    </location>
</feature>
<comment type="similarity">
    <text evidence="2">Belongs to the OXA1/ALB3/YidC family. Type 1 subfamily.</text>
</comment>
<evidence type="ECO:0000256" key="12">
    <source>
        <dbReference type="ARBA" id="ARBA00026028"/>
    </source>
</evidence>
<keyword evidence="10" id="KW-0143">Chaperone</keyword>
<dbReference type="GO" id="GO:0032977">
    <property type="term" value="F:membrane insertase activity"/>
    <property type="evidence" value="ECO:0007669"/>
    <property type="project" value="InterPro"/>
</dbReference>
<feature type="compositionally biased region" description="Basic residues" evidence="17">
    <location>
        <begin position="336"/>
        <end position="346"/>
    </location>
</feature>
<evidence type="ECO:0000256" key="8">
    <source>
        <dbReference type="ARBA" id="ARBA00022989"/>
    </source>
</evidence>
<feature type="region of interest" description="Disordered" evidence="17">
    <location>
        <begin position="285"/>
        <end position="346"/>
    </location>
</feature>
<dbReference type="EMBL" id="JAAIIF010000018">
    <property type="protein sequence ID" value="NMM97012.1"/>
    <property type="molecule type" value="Genomic_DNA"/>
</dbReference>
<evidence type="ECO:0000256" key="15">
    <source>
        <dbReference type="ARBA" id="ARBA00033342"/>
    </source>
</evidence>
<evidence type="ECO:0000256" key="4">
    <source>
        <dbReference type="ARBA" id="ARBA00022448"/>
    </source>
</evidence>
<dbReference type="Proteomes" id="UP000529710">
    <property type="component" value="Unassembled WGS sequence"/>
</dbReference>
<keyword evidence="5" id="KW-1003">Cell membrane</keyword>
<evidence type="ECO:0000256" key="5">
    <source>
        <dbReference type="ARBA" id="ARBA00022475"/>
    </source>
</evidence>
<dbReference type="GO" id="GO:0051205">
    <property type="term" value="P:protein insertion into membrane"/>
    <property type="evidence" value="ECO:0007669"/>
    <property type="project" value="TreeGrafter"/>
</dbReference>
<dbReference type="InterPro" id="IPR028055">
    <property type="entry name" value="YidC/Oxa/ALB_C"/>
</dbReference>
<comment type="subunit">
    <text evidence="12">Interacts with the Sec translocase complex via SecD. Specifically interacts with transmembrane segments of nascent integral membrane proteins during membrane integration.</text>
</comment>
<feature type="compositionally biased region" description="Basic and acidic residues" evidence="17">
    <location>
        <begin position="316"/>
        <end position="327"/>
    </location>
</feature>
<reference evidence="20 21" key="1">
    <citation type="submission" date="2020-02" db="EMBL/GenBank/DDBJ databases">
        <title>Characterization of phylogenetic diversity of novel bifidobacterial species isolated in Czech ZOOs.</title>
        <authorList>
            <person name="Lugli G.A."/>
            <person name="Vera N.B."/>
            <person name="Ventura M."/>
        </authorList>
    </citation>
    <scope>NUCLEOTIDE SEQUENCE [LARGE SCALE GENOMIC DNA]</scope>
    <source>
        <strain evidence="20 21">DSM 109960</strain>
    </source>
</reference>
<evidence type="ECO:0000256" key="1">
    <source>
        <dbReference type="ARBA" id="ARBA00004651"/>
    </source>
</evidence>
<feature type="domain" description="Membrane insertase YidC/Oxa/ALB C-terminal" evidence="19">
    <location>
        <begin position="51"/>
        <end position="275"/>
    </location>
</feature>
<keyword evidence="6 16" id="KW-0812">Transmembrane</keyword>
<evidence type="ECO:0000313" key="21">
    <source>
        <dbReference type="Proteomes" id="UP000529710"/>
    </source>
</evidence>
<evidence type="ECO:0000256" key="7">
    <source>
        <dbReference type="ARBA" id="ARBA00022927"/>
    </source>
</evidence>
<feature type="transmembrane region" description="Helical" evidence="18">
    <location>
        <begin position="49"/>
        <end position="71"/>
    </location>
</feature>
<dbReference type="AlphaFoldDB" id="A0A7Y0EV58"/>
<dbReference type="RefSeq" id="WP_169080872.1">
    <property type="nucleotide sequence ID" value="NZ_JAAIIF010000018.1"/>
</dbReference>
<evidence type="ECO:0000256" key="3">
    <source>
        <dbReference type="ARBA" id="ARBA00015325"/>
    </source>
</evidence>
<dbReference type="GO" id="GO:0015031">
    <property type="term" value="P:protein transport"/>
    <property type="evidence" value="ECO:0007669"/>
    <property type="project" value="UniProtKB-KW"/>
</dbReference>
<proteinExistence type="inferred from homology"/>
<keyword evidence="21" id="KW-1185">Reference proteome</keyword>
<comment type="subcellular location">
    <subcellularLocation>
        <location evidence="1">Cell membrane</location>
        <topology evidence="1">Multi-pass membrane protein</topology>
    </subcellularLocation>
    <subcellularLocation>
        <location evidence="16">Membrane</location>
        <topology evidence="16">Multi-pass membrane protein</topology>
    </subcellularLocation>
</comment>
<evidence type="ECO:0000259" key="19">
    <source>
        <dbReference type="Pfam" id="PF02096"/>
    </source>
</evidence>
<organism evidence="20 21">
    <name type="scientific">Bifidobacterium erythrocebi</name>
    <dbReference type="NCBI Taxonomy" id="2675325"/>
    <lineage>
        <taxon>Bacteria</taxon>
        <taxon>Bacillati</taxon>
        <taxon>Actinomycetota</taxon>
        <taxon>Actinomycetes</taxon>
        <taxon>Bifidobacteriales</taxon>
        <taxon>Bifidobacteriaceae</taxon>
        <taxon>Bifidobacterium</taxon>
    </lineage>
</organism>
<evidence type="ECO:0000256" key="6">
    <source>
        <dbReference type="ARBA" id="ARBA00022692"/>
    </source>
</evidence>
<keyword evidence="4" id="KW-0813">Transport</keyword>
<evidence type="ECO:0000256" key="17">
    <source>
        <dbReference type="SAM" id="MobiDB-lite"/>
    </source>
</evidence>
<comment type="function">
    <text evidence="11">Required for the insertion and/or proper folding and/or complex formation of integral membrane proteins into the membrane. Involved in integration of membrane proteins that insert both dependently and independently of the Sec translocase complex, as well as at least some lipoproteins. Aids folding of multispanning membrane proteins.</text>
</comment>
<evidence type="ECO:0000256" key="10">
    <source>
        <dbReference type="ARBA" id="ARBA00023186"/>
    </source>
</evidence>
<keyword evidence="7" id="KW-0653">Protein transport</keyword>
<dbReference type="PANTHER" id="PTHR12428:SF65">
    <property type="entry name" value="CYTOCHROME C OXIDASE ASSEMBLY PROTEIN COX18, MITOCHONDRIAL"/>
    <property type="match status" value="1"/>
</dbReference>